<organism evidence="1 2">
    <name type="scientific">Gossypium arboreum</name>
    <name type="common">Tree cotton</name>
    <name type="synonym">Gossypium nanking</name>
    <dbReference type="NCBI Taxonomy" id="29729"/>
    <lineage>
        <taxon>Eukaryota</taxon>
        <taxon>Viridiplantae</taxon>
        <taxon>Streptophyta</taxon>
        <taxon>Embryophyta</taxon>
        <taxon>Tracheophyta</taxon>
        <taxon>Spermatophyta</taxon>
        <taxon>Magnoliopsida</taxon>
        <taxon>eudicotyledons</taxon>
        <taxon>Gunneridae</taxon>
        <taxon>Pentapetalae</taxon>
        <taxon>rosids</taxon>
        <taxon>malvids</taxon>
        <taxon>Malvales</taxon>
        <taxon>Malvaceae</taxon>
        <taxon>Malvoideae</taxon>
        <taxon>Gossypium</taxon>
    </lineage>
</organism>
<name>A0ABR0PYU9_GOSAR</name>
<protein>
    <submittedName>
        <fullName evidence="1">Uncharacterized protein</fullName>
    </submittedName>
</protein>
<proteinExistence type="predicted"/>
<accession>A0ABR0PYU9</accession>
<dbReference type="Proteomes" id="UP001358586">
    <property type="component" value="Chromosome 5"/>
</dbReference>
<evidence type="ECO:0000313" key="1">
    <source>
        <dbReference type="EMBL" id="KAK5831982.1"/>
    </source>
</evidence>
<comment type="caution">
    <text evidence="1">The sequence shown here is derived from an EMBL/GenBank/DDBJ whole genome shotgun (WGS) entry which is preliminary data.</text>
</comment>
<evidence type="ECO:0000313" key="2">
    <source>
        <dbReference type="Proteomes" id="UP001358586"/>
    </source>
</evidence>
<reference evidence="1 2" key="1">
    <citation type="submission" date="2023-03" db="EMBL/GenBank/DDBJ databases">
        <title>WGS of Gossypium arboreum.</title>
        <authorList>
            <person name="Yu D."/>
        </authorList>
    </citation>
    <scope>NUCLEOTIDE SEQUENCE [LARGE SCALE GENOMIC DNA]</scope>
    <source>
        <tissue evidence="1">Leaf</tissue>
    </source>
</reference>
<sequence>MTVSDICPLSRVCYLNAESSSCHRNRPHSDLTSPSDLQLLVAFSIYLFLECRAPEERCKEDASEDCLTSIVTNVDIGSRELESSPSH</sequence>
<keyword evidence="2" id="KW-1185">Reference proteome</keyword>
<gene>
    <name evidence="1" type="ORF">PVK06_015781</name>
</gene>
<dbReference type="EMBL" id="JARKNE010000005">
    <property type="protein sequence ID" value="KAK5831982.1"/>
    <property type="molecule type" value="Genomic_DNA"/>
</dbReference>